<keyword evidence="5" id="KW-0560">Oxidoreductase</keyword>
<evidence type="ECO:0000259" key="6">
    <source>
        <dbReference type="PROSITE" id="PS51387"/>
    </source>
</evidence>
<dbReference type="InterPro" id="IPR050416">
    <property type="entry name" value="FAD-linked_Oxidoreductase"/>
</dbReference>
<dbReference type="Proteomes" id="UP000183997">
    <property type="component" value="Unassembled WGS sequence"/>
</dbReference>
<proteinExistence type="inferred from homology"/>
<dbReference type="OrthoDB" id="545125at2"/>
<evidence type="ECO:0000256" key="3">
    <source>
        <dbReference type="ARBA" id="ARBA00022630"/>
    </source>
</evidence>
<evidence type="ECO:0000313" key="8">
    <source>
        <dbReference type="Proteomes" id="UP000183997"/>
    </source>
</evidence>
<dbReference type="AlphaFoldDB" id="A0A1M6WGD3"/>
<evidence type="ECO:0000256" key="1">
    <source>
        <dbReference type="ARBA" id="ARBA00001974"/>
    </source>
</evidence>
<dbReference type="Pfam" id="PF01565">
    <property type="entry name" value="FAD_binding_4"/>
    <property type="match status" value="1"/>
</dbReference>
<accession>A0A1M6WGD3</accession>
<dbReference type="InterPro" id="IPR006094">
    <property type="entry name" value="Oxid_FAD_bind_N"/>
</dbReference>
<dbReference type="InterPro" id="IPR012951">
    <property type="entry name" value="BBE"/>
</dbReference>
<comment type="similarity">
    <text evidence="2">Belongs to the oxygen-dependent FAD-linked oxidoreductase family.</text>
</comment>
<protein>
    <submittedName>
        <fullName evidence="7">FAD/FMN-containing dehydrogenase</fullName>
    </submittedName>
</protein>
<dbReference type="EMBL" id="FRAR01000030">
    <property type="protein sequence ID" value="SHK92709.1"/>
    <property type="molecule type" value="Genomic_DNA"/>
</dbReference>
<evidence type="ECO:0000256" key="4">
    <source>
        <dbReference type="ARBA" id="ARBA00022827"/>
    </source>
</evidence>
<dbReference type="PANTHER" id="PTHR42973">
    <property type="entry name" value="BINDING OXIDOREDUCTASE, PUTATIVE (AFU_ORTHOLOGUE AFUA_1G17690)-RELATED"/>
    <property type="match status" value="1"/>
</dbReference>
<evidence type="ECO:0000313" key="7">
    <source>
        <dbReference type="EMBL" id="SHK92709.1"/>
    </source>
</evidence>
<feature type="domain" description="FAD-binding PCMH-type" evidence="6">
    <location>
        <begin position="29"/>
        <end position="200"/>
    </location>
</feature>
<dbReference type="InterPro" id="IPR036318">
    <property type="entry name" value="FAD-bd_PCMH-like_sf"/>
</dbReference>
<dbReference type="Gene3D" id="3.40.462.20">
    <property type="match status" value="1"/>
</dbReference>
<evidence type="ECO:0000256" key="2">
    <source>
        <dbReference type="ARBA" id="ARBA00005466"/>
    </source>
</evidence>
<dbReference type="PROSITE" id="PS51387">
    <property type="entry name" value="FAD_PCMH"/>
    <property type="match status" value="1"/>
</dbReference>
<reference evidence="8" key="1">
    <citation type="submission" date="2016-11" db="EMBL/GenBank/DDBJ databases">
        <authorList>
            <person name="Varghese N."/>
            <person name="Submissions S."/>
        </authorList>
    </citation>
    <scope>NUCLEOTIDE SEQUENCE [LARGE SCALE GENOMIC DNA]</scope>
    <source>
        <strain evidence="8">DSM 10349</strain>
    </source>
</reference>
<sequence>MGYEGLTGKVITPFNPEYEKARQEYNKAIDEFPIAIVYCYTSQDVANAIHWSRKNCIVPRIRSGGHNYEGYSTGTGKLVIDTTLMNGIKVDTEQDIVKVQAGTRLKDLYETLYEFGYAFPGGTCPTVAISGLVLGGGIGLSMRYLGLTADSLIEAKMVDADGNQLLVNQCHNPDLFWALRGAGGGNFGVVTSYKFKLKKKVDKITLIQLAWNNNKPARFEFLRRWQDWLVNLDRRISAFGRIYKQGASVNAFFYGKPEEAREILEPLLSIPGLTLRNIEYIDFIEAVTIIGRAYERTAFQATGRFVEHHFSKGELKELINIMDEAPTNHDSYISVYSLGGAVRDLEQSSTTFFYRSANYIMAITSDWENEEEASIHKAWVAKGFKYIKSITTGSYVNFPYNRLTNYEVAYYGDYAARLACVKKKYDPCNVFSFPQSIKPGCC</sequence>
<comment type="cofactor">
    <cofactor evidence="1">
        <name>FAD</name>
        <dbReference type="ChEBI" id="CHEBI:57692"/>
    </cofactor>
</comment>
<dbReference type="InterPro" id="IPR016167">
    <property type="entry name" value="FAD-bd_PCMH_sub1"/>
</dbReference>
<dbReference type="PANTHER" id="PTHR42973:SF39">
    <property type="entry name" value="FAD-BINDING PCMH-TYPE DOMAIN-CONTAINING PROTEIN"/>
    <property type="match status" value="1"/>
</dbReference>
<organism evidence="7 8">
    <name type="scientific">Desulforamulus aeronauticus DSM 10349</name>
    <dbReference type="NCBI Taxonomy" id="1121421"/>
    <lineage>
        <taxon>Bacteria</taxon>
        <taxon>Bacillati</taxon>
        <taxon>Bacillota</taxon>
        <taxon>Clostridia</taxon>
        <taxon>Eubacteriales</taxon>
        <taxon>Peptococcaceae</taxon>
        <taxon>Desulforamulus</taxon>
    </lineage>
</organism>
<dbReference type="GO" id="GO:0071949">
    <property type="term" value="F:FAD binding"/>
    <property type="evidence" value="ECO:0007669"/>
    <property type="project" value="InterPro"/>
</dbReference>
<dbReference type="Gene3D" id="3.30.43.10">
    <property type="entry name" value="Uridine Diphospho-n-acetylenolpyruvylglucosamine Reductase, domain 2"/>
    <property type="match status" value="1"/>
</dbReference>
<evidence type="ECO:0000256" key="5">
    <source>
        <dbReference type="ARBA" id="ARBA00023002"/>
    </source>
</evidence>
<gene>
    <name evidence="7" type="ORF">SAMN02745123_03616</name>
</gene>
<dbReference type="InterPro" id="IPR016166">
    <property type="entry name" value="FAD-bd_PCMH"/>
</dbReference>
<dbReference type="SUPFAM" id="SSF56176">
    <property type="entry name" value="FAD-binding/transporter-associated domain-like"/>
    <property type="match status" value="1"/>
</dbReference>
<dbReference type="GO" id="GO:0016491">
    <property type="term" value="F:oxidoreductase activity"/>
    <property type="evidence" value="ECO:0007669"/>
    <property type="project" value="UniProtKB-KW"/>
</dbReference>
<keyword evidence="3" id="KW-0285">Flavoprotein</keyword>
<keyword evidence="8" id="KW-1185">Reference proteome</keyword>
<keyword evidence="4" id="KW-0274">FAD</keyword>
<name>A0A1M6WGD3_9FIRM</name>
<dbReference type="InterPro" id="IPR016169">
    <property type="entry name" value="FAD-bd_PCMH_sub2"/>
</dbReference>
<dbReference type="Pfam" id="PF08031">
    <property type="entry name" value="BBE"/>
    <property type="match status" value="1"/>
</dbReference>
<dbReference type="Gene3D" id="3.30.465.10">
    <property type="match status" value="1"/>
</dbReference>
<dbReference type="STRING" id="1121421.SAMN02745123_03616"/>